<dbReference type="InterPro" id="IPR006439">
    <property type="entry name" value="HAD-SF_hydro_IA"/>
</dbReference>
<protein>
    <submittedName>
        <fullName evidence="1">HAD family hydrolase</fullName>
    </submittedName>
</protein>
<accession>A0A7Y6EUW2</accession>
<dbReference type="GO" id="GO:0008967">
    <property type="term" value="F:phosphoglycolate phosphatase activity"/>
    <property type="evidence" value="ECO:0007669"/>
    <property type="project" value="TreeGrafter"/>
</dbReference>
<dbReference type="Pfam" id="PF00702">
    <property type="entry name" value="Hydrolase"/>
    <property type="match status" value="1"/>
</dbReference>
<dbReference type="PANTHER" id="PTHR43434">
    <property type="entry name" value="PHOSPHOGLYCOLATE PHOSPHATASE"/>
    <property type="match status" value="1"/>
</dbReference>
<reference evidence="1 2" key="1">
    <citation type="submission" date="2020-05" db="EMBL/GenBank/DDBJ databases">
        <title>Genome Sequencing of Type Strains.</title>
        <authorList>
            <person name="Lemaire J.F."/>
            <person name="Inderbitzin P."/>
            <person name="Gregorio O.A."/>
            <person name="Collins S.B."/>
            <person name="Wespe N."/>
            <person name="Knight-Connoni V."/>
        </authorList>
    </citation>
    <scope>NUCLEOTIDE SEQUENCE [LARGE SCALE GENOMIC DNA]</scope>
    <source>
        <strain evidence="1 2">LMG 21957</strain>
    </source>
</reference>
<proteinExistence type="predicted"/>
<comment type="caution">
    <text evidence="1">The sequence shown here is derived from an EMBL/GenBank/DDBJ whole genome shotgun (WGS) entry which is preliminary data.</text>
</comment>
<dbReference type="Proteomes" id="UP000526125">
    <property type="component" value="Unassembled WGS sequence"/>
</dbReference>
<dbReference type="PANTHER" id="PTHR43434:SF1">
    <property type="entry name" value="PHOSPHOGLYCOLATE PHOSPHATASE"/>
    <property type="match status" value="1"/>
</dbReference>
<dbReference type="SFLD" id="SFLDS00003">
    <property type="entry name" value="Haloacid_Dehalogenase"/>
    <property type="match status" value="1"/>
</dbReference>
<dbReference type="InterPro" id="IPR023198">
    <property type="entry name" value="PGP-like_dom2"/>
</dbReference>
<name>A0A7Y6EUW2_9BACL</name>
<dbReference type="GO" id="GO:0006281">
    <property type="term" value="P:DNA repair"/>
    <property type="evidence" value="ECO:0007669"/>
    <property type="project" value="TreeGrafter"/>
</dbReference>
<dbReference type="SUPFAM" id="SSF56784">
    <property type="entry name" value="HAD-like"/>
    <property type="match status" value="1"/>
</dbReference>
<dbReference type="SFLD" id="SFLDG01129">
    <property type="entry name" value="C1.5:_HAD__Beta-PGM__Phosphata"/>
    <property type="match status" value="1"/>
</dbReference>
<evidence type="ECO:0000313" key="1">
    <source>
        <dbReference type="EMBL" id="NUU77542.1"/>
    </source>
</evidence>
<dbReference type="AlphaFoldDB" id="A0A7Y6EUW2"/>
<dbReference type="InterPro" id="IPR050155">
    <property type="entry name" value="HAD-like_hydrolase_sf"/>
</dbReference>
<organism evidence="1 2">
    <name type="scientific">Paenibacillus xylanilyticus</name>
    <dbReference type="NCBI Taxonomy" id="248903"/>
    <lineage>
        <taxon>Bacteria</taxon>
        <taxon>Bacillati</taxon>
        <taxon>Bacillota</taxon>
        <taxon>Bacilli</taxon>
        <taxon>Bacillales</taxon>
        <taxon>Paenibacillaceae</taxon>
        <taxon>Paenibacillus</taxon>
    </lineage>
</organism>
<gene>
    <name evidence="1" type="ORF">HP552_20225</name>
</gene>
<sequence>MAILQIKDLQIPCQGILFDKDGTLLEFLQLWGPWAQSLLNQLETVLADLGAGFTVEREKVLGTIHDSEGRIVGYDRQGPLAIATVDESTGLLAGQLYAAGMPWNDAITTIRKLSSTAIQEIRLRRQAQPMPGLVTFLQTCQAASIPLAVVTSDTTSAAIEHLEWMGLRSFFTSIVGCDRVTLGKPDGESVILACGELHILPHQAIVIGDSNGDMQMGRNAGVAHVIGFCPQGEQAAFLQDADVIIGDYLEIRVNPNGG</sequence>
<evidence type="ECO:0000313" key="2">
    <source>
        <dbReference type="Proteomes" id="UP000526125"/>
    </source>
</evidence>
<dbReference type="Gene3D" id="1.10.150.240">
    <property type="entry name" value="Putative phosphatase, domain 2"/>
    <property type="match status" value="1"/>
</dbReference>
<dbReference type="InterPro" id="IPR023214">
    <property type="entry name" value="HAD_sf"/>
</dbReference>
<dbReference type="EMBL" id="JABMCB010000192">
    <property type="protein sequence ID" value="NUU77542.1"/>
    <property type="molecule type" value="Genomic_DNA"/>
</dbReference>
<dbReference type="NCBIfam" id="TIGR01549">
    <property type="entry name" value="HAD-SF-IA-v1"/>
    <property type="match status" value="1"/>
</dbReference>
<dbReference type="Gene3D" id="3.40.50.1000">
    <property type="entry name" value="HAD superfamily/HAD-like"/>
    <property type="match status" value="1"/>
</dbReference>
<dbReference type="InterPro" id="IPR036412">
    <property type="entry name" value="HAD-like_sf"/>
</dbReference>
<keyword evidence="2" id="KW-1185">Reference proteome</keyword>
<keyword evidence="1" id="KW-0378">Hydrolase</keyword>
<dbReference type="RefSeq" id="WP_175397202.1">
    <property type="nucleotide sequence ID" value="NZ_JABMCB010000192.1"/>
</dbReference>